<keyword evidence="2" id="KW-1185">Reference proteome</keyword>
<keyword evidence="1" id="KW-0812">Transmembrane</keyword>
<feature type="transmembrane region" description="Helical" evidence="1">
    <location>
        <begin position="46"/>
        <end position="70"/>
    </location>
</feature>
<reference evidence="2" key="1">
    <citation type="journal article" date="2013" name="Genetics">
        <title>The draft genome and transcriptome of Panagrellus redivivus are shaped by the harsh demands of a free-living lifestyle.</title>
        <authorList>
            <person name="Srinivasan J."/>
            <person name="Dillman A.R."/>
            <person name="Macchietto M.G."/>
            <person name="Heikkinen L."/>
            <person name="Lakso M."/>
            <person name="Fracchia K.M."/>
            <person name="Antoshechkin I."/>
            <person name="Mortazavi A."/>
            <person name="Wong G."/>
            <person name="Sternberg P.W."/>
        </authorList>
    </citation>
    <scope>NUCLEOTIDE SEQUENCE [LARGE SCALE GENOMIC DNA]</scope>
    <source>
        <strain evidence="2">MT8872</strain>
    </source>
</reference>
<organism evidence="2 3">
    <name type="scientific">Panagrellus redivivus</name>
    <name type="common">Microworm</name>
    <dbReference type="NCBI Taxonomy" id="6233"/>
    <lineage>
        <taxon>Eukaryota</taxon>
        <taxon>Metazoa</taxon>
        <taxon>Ecdysozoa</taxon>
        <taxon>Nematoda</taxon>
        <taxon>Chromadorea</taxon>
        <taxon>Rhabditida</taxon>
        <taxon>Tylenchina</taxon>
        <taxon>Panagrolaimomorpha</taxon>
        <taxon>Panagrolaimoidea</taxon>
        <taxon>Panagrolaimidae</taxon>
        <taxon>Panagrellus</taxon>
    </lineage>
</organism>
<feature type="transmembrane region" description="Helical" evidence="1">
    <location>
        <begin position="82"/>
        <end position="111"/>
    </location>
</feature>
<dbReference type="AlphaFoldDB" id="A0A7E4UTG0"/>
<evidence type="ECO:0000256" key="1">
    <source>
        <dbReference type="SAM" id="Phobius"/>
    </source>
</evidence>
<name>A0A7E4UTG0_PANRE</name>
<sequence>MDETANLRRGMYPEAENALKPYLLEASLTFTAGLDGITRQVCMGFLAYYVLLTIILFGTLSWFIINVSVLKRKVTVVSKTGMSLIVSSLVLGCLCFVFLFIPVGSLTFAWAFKIEDSANVVNALLVLVSLHYNIV</sequence>
<keyword evidence="1" id="KW-1133">Transmembrane helix</keyword>
<proteinExistence type="predicted"/>
<reference evidence="3" key="2">
    <citation type="submission" date="2020-10" db="UniProtKB">
        <authorList>
            <consortium name="WormBaseParasite"/>
        </authorList>
    </citation>
    <scope>IDENTIFICATION</scope>
</reference>
<dbReference type="WBParaSite" id="Pan_g12281.t1">
    <property type="protein sequence ID" value="Pan_g12281.t1"/>
    <property type="gene ID" value="Pan_g12281"/>
</dbReference>
<evidence type="ECO:0000313" key="3">
    <source>
        <dbReference type="WBParaSite" id="Pan_g12281.t1"/>
    </source>
</evidence>
<accession>A0A7E4UTG0</accession>
<protein>
    <submittedName>
        <fullName evidence="3">G_PROTEIN_RECEP_F1_2 domain-containing protein</fullName>
    </submittedName>
</protein>
<evidence type="ECO:0000313" key="2">
    <source>
        <dbReference type="Proteomes" id="UP000492821"/>
    </source>
</evidence>
<dbReference type="Proteomes" id="UP000492821">
    <property type="component" value="Unassembled WGS sequence"/>
</dbReference>
<keyword evidence="1" id="KW-0472">Membrane</keyword>